<proteinExistence type="predicted"/>
<dbReference type="RefSeq" id="WP_167928700.1">
    <property type="nucleotide sequence ID" value="NZ_JAATVY010000037.1"/>
</dbReference>
<sequence length="75" mass="8105">MTAHQPLRPNWSCVGCGYPWPCPSRRRQLLGQYADAPASLALMLGSAMIEAAADLREAPAGDLHERFVGWLSPAA</sequence>
<dbReference type="EMBL" id="JAATVY010000037">
    <property type="protein sequence ID" value="NJC73793.1"/>
    <property type="molecule type" value="Genomic_DNA"/>
</dbReference>
<organism evidence="1 2">
    <name type="scientific">Planosporangium thailandense</name>
    <dbReference type="NCBI Taxonomy" id="765197"/>
    <lineage>
        <taxon>Bacteria</taxon>
        <taxon>Bacillati</taxon>
        <taxon>Actinomycetota</taxon>
        <taxon>Actinomycetes</taxon>
        <taxon>Micromonosporales</taxon>
        <taxon>Micromonosporaceae</taxon>
        <taxon>Planosporangium</taxon>
    </lineage>
</organism>
<protein>
    <recommendedName>
        <fullName evidence="3">Flavin reductase</fullName>
    </recommendedName>
</protein>
<evidence type="ECO:0000313" key="2">
    <source>
        <dbReference type="Proteomes" id="UP000722989"/>
    </source>
</evidence>
<evidence type="ECO:0000313" key="1">
    <source>
        <dbReference type="EMBL" id="NJC73793.1"/>
    </source>
</evidence>
<dbReference type="Proteomes" id="UP000722989">
    <property type="component" value="Unassembled WGS sequence"/>
</dbReference>
<gene>
    <name evidence="1" type="ORF">HC031_29370</name>
</gene>
<reference evidence="1 2" key="1">
    <citation type="submission" date="2020-03" db="EMBL/GenBank/DDBJ databases">
        <title>WGS of the type strain of Planosporangium spp.</title>
        <authorList>
            <person name="Thawai C."/>
        </authorList>
    </citation>
    <scope>NUCLEOTIDE SEQUENCE [LARGE SCALE GENOMIC DNA]</scope>
    <source>
        <strain evidence="1 2">TBRC 5610</strain>
    </source>
</reference>
<keyword evidence="2" id="KW-1185">Reference proteome</keyword>
<accession>A0ABX0Y8R7</accession>
<comment type="caution">
    <text evidence="1">The sequence shown here is derived from an EMBL/GenBank/DDBJ whole genome shotgun (WGS) entry which is preliminary data.</text>
</comment>
<evidence type="ECO:0008006" key="3">
    <source>
        <dbReference type="Google" id="ProtNLM"/>
    </source>
</evidence>
<name>A0ABX0Y8R7_9ACTN</name>